<dbReference type="KEGG" id="chig:CH63R_00215"/>
<gene>
    <name evidence="2" type="ORF">CH63R_00215</name>
</gene>
<dbReference type="Proteomes" id="UP000092177">
    <property type="component" value="Chromosome 1"/>
</dbReference>
<name>A0A1B7YSK8_COLHI</name>
<accession>A0A1B7YSK8</accession>
<evidence type="ECO:0000256" key="1">
    <source>
        <dbReference type="SAM" id="MobiDB-lite"/>
    </source>
</evidence>
<dbReference type="EMBL" id="LTAN01000001">
    <property type="protein sequence ID" value="OBR15035.1"/>
    <property type="molecule type" value="Genomic_DNA"/>
</dbReference>
<proteinExistence type="predicted"/>
<comment type="caution">
    <text evidence="2">The sequence shown here is derived from an EMBL/GenBank/DDBJ whole genome shotgun (WGS) entry which is preliminary data.</text>
</comment>
<evidence type="ECO:0000313" key="3">
    <source>
        <dbReference type="Proteomes" id="UP000092177"/>
    </source>
</evidence>
<evidence type="ECO:0000313" key="2">
    <source>
        <dbReference type="EMBL" id="OBR15035.1"/>
    </source>
</evidence>
<organism evidence="2 3">
    <name type="scientific">Colletotrichum higginsianum (strain IMI 349063)</name>
    <name type="common">Crucifer anthracnose fungus</name>
    <dbReference type="NCBI Taxonomy" id="759273"/>
    <lineage>
        <taxon>Eukaryota</taxon>
        <taxon>Fungi</taxon>
        <taxon>Dikarya</taxon>
        <taxon>Ascomycota</taxon>
        <taxon>Pezizomycotina</taxon>
        <taxon>Sordariomycetes</taxon>
        <taxon>Hypocreomycetidae</taxon>
        <taxon>Glomerellales</taxon>
        <taxon>Glomerellaceae</taxon>
        <taxon>Colletotrichum</taxon>
        <taxon>Colletotrichum destructivum species complex</taxon>
    </lineage>
</organism>
<dbReference type="GeneID" id="28859297"/>
<dbReference type="AlphaFoldDB" id="A0A1B7YSK8"/>
<dbReference type="VEuPathDB" id="FungiDB:CH63R_00215"/>
<feature type="region of interest" description="Disordered" evidence="1">
    <location>
        <begin position="1"/>
        <end position="29"/>
    </location>
</feature>
<feature type="compositionally biased region" description="Polar residues" evidence="1">
    <location>
        <begin position="1"/>
        <end position="20"/>
    </location>
</feature>
<keyword evidence="3" id="KW-1185">Reference proteome</keyword>
<sequence>MLKTETPQGRSTRQESSQGRFGTDVGGLAKMASPDMPRAVFCQEDGIVVWPEFYGNTVVLGCP</sequence>
<dbReference type="RefSeq" id="XP_018163552.1">
    <property type="nucleotide sequence ID" value="XM_018295190.1"/>
</dbReference>
<reference evidence="3" key="1">
    <citation type="journal article" date="2017" name="BMC Genomics">
        <title>Gapless genome assembly of Colletotrichum higginsianum reveals chromosome structure and association of transposable elements with secondary metabolite gene clusters.</title>
        <authorList>
            <person name="Dallery J.-F."/>
            <person name="Lapalu N."/>
            <person name="Zampounis A."/>
            <person name="Pigne S."/>
            <person name="Luyten I."/>
            <person name="Amselem J."/>
            <person name="Wittenberg A.H.J."/>
            <person name="Zhou S."/>
            <person name="de Queiroz M.V."/>
            <person name="Robin G.P."/>
            <person name="Auger A."/>
            <person name="Hainaut M."/>
            <person name="Henrissat B."/>
            <person name="Kim K.-T."/>
            <person name="Lee Y.-H."/>
            <person name="Lespinet O."/>
            <person name="Schwartz D.C."/>
            <person name="Thon M.R."/>
            <person name="O'Connell R.J."/>
        </authorList>
    </citation>
    <scope>NUCLEOTIDE SEQUENCE [LARGE SCALE GENOMIC DNA]</scope>
    <source>
        <strain evidence="3">IMI 349063</strain>
    </source>
</reference>
<protein>
    <submittedName>
        <fullName evidence="2">Uncharacterized protein</fullName>
    </submittedName>
</protein>